<sequence length="52" mass="5504">MGVPRAKDGGGRSGRRRLRKRRAVGAAVAAEDRVSFGLRGAVRDTTLARTPA</sequence>
<protein>
    <submittedName>
        <fullName evidence="2">Uncharacterized protein</fullName>
    </submittedName>
</protein>
<dbReference type="AlphaFoldDB" id="A0AAU3IB90"/>
<reference evidence="2" key="1">
    <citation type="submission" date="2022-10" db="EMBL/GenBank/DDBJ databases">
        <title>The complete genomes of actinobacterial strains from the NBC collection.</title>
        <authorList>
            <person name="Joergensen T.S."/>
            <person name="Alvarez Arevalo M."/>
            <person name="Sterndorff E.B."/>
            <person name="Faurdal D."/>
            <person name="Vuksanovic O."/>
            <person name="Mourched A.-S."/>
            <person name="Charusanti P."/>
            <person name="Shaw S."/>
            <person name="Blin K."/>
            <person name="Weber T."/>
        </authorList>
    </citation>
    <scope>NUCLEOTIDE SEQUENCE</scope>
    <source>
        <strain evidence="2">NBC_01393</strain>
    </source>
</reference>
<proteinExistence type="predicted"/>
<feature type="region of interest" description="Disordered" evidence="1">
    <location>
        <begin position="1"/>
        <end position="22"/>
    </location>
</feature>
<gene>
    <name evidence="2" type="ORF">OG699_40465</name>
</gene>
<dbReference type="EMBL" id="CP109546">
    <property type="protein sequence ID" value="WTZ13709.1"/>
    <property type="molecule type" value="Genomic_DNA"/>
</dbReference>
<name>A0AAU3IB90_9ACTN</name>
<evidence type="ECO:0000313" key="2">
    <source>
        <dbReference type="EMBL" id="WTZ13709.1"/>
    </source>
</evidence>
<feature type="compositionally biased region" description="Basic residues" evidence="1">
    <location>
        <begin position="13"/>
        <end position="22"/>
    </location>
</feature>
<organism evidence="2">
    <name type="scientific">Streptomyces sp. NBC_01393</name>
    <dbReference type="NCBI Taxonomy" id="2903851"/>
    <lineage>
        <taxon>Bacteria</taxon>
        <taxon>Bacillati</taxon>
        <taxon>Actinomycetota</taxon>
        <taxon>Actinomycetes</taxon>
        <taxon>Kitasatosporales</taxon>
        <taxon>Streptomycetaceae</taxon>
        <taxon>Streptomyces</taxon>
    </lineage>
</organism>
<accession>A0AAU3IB90</accession>
<evidence type="ECO:0000256" key="1">
    <source>
        <dbReference type="SAM" id="MobiDB-lite"/>
    </source>
</evidence>
<feature type="compositionally biased region" description="Basic and acidic residues" evidence="1">
    <location>
        <begin position="1"/>
        <end position="10"/>
    </location>
</feature>